<dbReference type="InterPro" id="IPR011344">
    <property type="entry name" value="ssDNA-bd"/>
</dbReference>
<keyword evidence="4" id="KW-1185">Reference proteome</keyword>
<dbReference type="Proteomes" id="UP000275385">
    <property type="component" value="Unassembled WGS sequence"/>
</dbReference>
<name>A0A420Y750_9PEZI</name>
<evidence type="ECO:0000313" key="4">
    <source>
        <dbReference type="Proteomes" id="UP000275385"/>
    </source>
</evidence>
<accession>A0A420Y750</accession>
<dbReference type="PANTHER" id="PTHR10302:SF0">
    <property type="entry name" value="SINGLE-STRANDED DNA-BINDING PROTEIN, MITOCHONDRIAL"/>
    <property type="match status" value="1"/>
</dbReference>
<dbReference type="GO" id="GO:0042645">
    <property type="term" value="C:mitochondrial nucleoid"/>
    <property type="evidence" value="ECO:0007669"/>
    <property type="project" value="TreeGrafter"/>
</dbReference>
<gene>
    <name evidence="3" type="primary">RIM1</name>
    <name evidence="3" type="ORF">DL546_006489</name>
</gene>
<proteinExistence type="predicted"/>
<dbReference type="STRING" id="177199.A0A420Y750"/>
<keyword evidence="2" id="KW-0496">Mitochondrion</keyword>
<evidence type="ECO:0000313" key="3">
    <source>
        <dbReference type="EMBL" id="RKU43600.1"/>
    </source>
</evidence>
<evidence type="ECO:0000256" key="1">
    <source>
        <dbReference type="ARBA" id="ARBA00023125"/>
    </source>
</evidence>
<dbReference type="Pfam" id="PF00436">
    <property type="entry name" value="SSB"/>
    <property type="match status" value="1"/>
</dbReference>
<dbReference type="InterPro" id="IPR012340">
    <property type="entry name" value="NA-bd_OB-fold"/>
</dbReference>
<dbReference type="PROSITE" id="PS50935">
    <property type="entry name" value="SSB"/>
    <property type="match status" value="1"/>
</dbReference>
<dbReference type="GO" id="GO:0003697">
    <property type="term" value="F:single-stranded DNA binding"/>
    <property type="evidence" value="ECO:0007669"/>
    <property type="project" value="InterPro"/>
</dbReference>
<dbReference type="SUPFAM" id="SSF50249">
    <property type="entry name" value="Nucleic acid-binding proteins"/>
    <property type="match status" value="1"/>
</dbReference>
<organism evidence="3 4">
    <name type="scientific">Coniochaeta pulveracea</name>
    <dbReference type="NCBI Taxonomy" id="177199"/>
    <lineage>
        <taxon>Eukaryota</taxon>
        <taxon>Fungi</taxon>
        <taxon>Dikarya</taxon>
        <taxon>Ascomycota</taxon>
        <taxon>Pezizomycotina</taxon>
        <taxon>Sordariomycetes</taxon>
        <taxon>Sordariomycetidae</taxon>
        <taxon>Coniochaetales</taxon>
        <taxon>Coniochaetaceae</taxon>
        <taxon>Coniochaeta</taxon>
    </lineage>
</organism>
<reference evidence="3 4" key="1">
    <citation type="submission" date="2018-08" db="EMBL/GenBank/DDBJ databases">
        <title>Draft genome of the lignicolous fungus Coniochaeta pulveracea.</title>
        <authorList>
            <person name="Borstlap C.J."/>
            <person name="De Witt R.N."/>
            <person name="Botha A."/>
            <person name="Volschenk H."/>
        </authorList>
    </citation>
    <scope>NUCLEOTIDE SEQUENCE [LARGE SCALE GENOMIC DNA]</scope>
    <source>
        <strain evidence="3 4">CAB683</strain>
    </source>
</reference>
<comment type="caution">
    <text evidence="3">The sequence shown here is derived from an EMBL/GenBank/DDBJ whole genome shotgun (WGS) entry which is preliminary data.</text>
</comment>
<comment type="subcellular location">
    <subcellularLocation>
        <location evidence="2">Mitochondrion</location>
    </subcellularLocation>
</comment>
<dbReference type="PANTHER" id="PTHR10302">
    <property type="entry name" value="SINGLE-STRANDED DNA-BINDING PROTEIN"/>
    <property type="match status" value="1"/>
</dbReference>
<sequence>MFRASIARIGRPAGVRAFSSTTPRPVANITIIGHLADTPELQATSTGRELLRYAVASNHGPRDNRQTSWFRVTAFENEGPRRDFLQSLPKGSLVYVQGEARMNTYEDADGKRQTSLSIVQRDIQVLSRPRDTEDVSEGQAAAAH</sequence>
<dbReference type="GO" id="GO:0006264">
    <property type="term" value="P:mitochondrial DNA replication"/>
    <property type="evidence" value="ECO:0007669"/>
    <property type="project" value="TreeGrafter"/>
</dbReference>
<dbReference type="AlphaFoldDB" id="A0A420Y750"/>
<protein>
    <recommendedName>
        <fullName evidence="2">Single-stranded DNA-binding protein</fullName>
    </recommendedName>
</protein>
<dbReference type="OrthoDB" id="1078367at2759"/>
<dbReference type="PIRSF" id="PIRSF002070">
    <property type="entry name" value="SSB"/>
    <property type="match status" value="1"/>
</dbReference>
<dbReference type="Gene3D" id="2.40.50.140">
    <property type="entry name" value="Nucleic acid-binding proteins"/>
    <property type="match status" value="1"/>
</dbReference>
<dbReference type="CDD" id="cd04496">
    <property type="entry name" value="SSB_OBF"/>
    <property type="match status" value="1"/>
</dbReference>
<keyword evidence="1 2" id="KW-0238">DNA-binding</keyword>
<dbReference type="InterPro" id="IPR000424">
    <property type="entry name" value="Primosome_PriB/ssb"/>
</dbReference>
<dbReference type="EMBL" id="QVQW01000041">
    <property type="protein sequence ID" value="RKU43600.1"/>
    <property type="molecule type" value="Genomic_DNA"/>
</dbReference>
<evidence type="ECO:0000256" key="2">
    <source>
        <dbReference type="PIRNR" id="PIRNR002070"/>
    </source>
</evidence>